<dbReference type="Gene3D" id="3.90.76.10">
    <property type="entry name" value="Dipeptide-binding Protein, Domain 1"/>
    <property type="match status" value="1"/>
</dbReference>
<evidence type="ECO:0000313" key="6">
    <source>
        <dbReference type="EMBL" id="WED63602.1"/>
    </source>
</evidence>
<dbReference type="GO" id="GO:0030288">
    <property type="term" value="C:outer membrane-bounded periplasmic space"/>
    <property type="evidence" value="ECO:0007669"/>
    <property type="project" value="UniProtKB-ARBA"/>
</dbReference>
<reference evidence="6" key="1">
    <citation type="submission" date="2023-03" db="EMBL/GenBank/DDBJ databases">
        <title>Lomoglobus Profundus gen. nov., sp. nov., a novel member of the phylum Verrucomicrobia, isolated from deep-marine sediment of South China Sea.</title>
        <authorList>
            <person name="Ahmad T."/>
            <person name="Ishaq S.E."/>
            <person name="Wang F."/>
        </authorList>
    </citation>
    <scope>NUCLEOTIDE SEQUENCE</scope>
    <source>
        <strain evidence="6">LMO-M01</strain>
    </source>
</reference>
<dbReference type="EMBL" id="CP119075">
    <property type="protein sequence ID" value="WED63602.1"/>
    <property type="molecule type" value="Genomic_DNA"/>
</dbReference>
<dbReference type="PANTHER" id="PTHR30290:SF10">
    <property type="entry name" value="PERIPLASMIC OLIGOPEPTIDE-BINDING PROTEIN-RELATED"/>
    <property type="match status" value="1"/>
</dbReference>
<evidence type="ECO:0000313" key="7">
    <source>
        <dbReference type="Proteomes" id="UP001218638"/>
    </source>
</evidence>
<evidence type="ECO:0000256" key="3">
    <source>
        <dbReference type="ARBA" id="ARBA00022448"/>
    </source>
</evidence>
<dbReference type="PANTHER" id="PTHR30290">
    <property type="entry name" value="PERIPLASMIC BINDING COMPONENT OF ABC TRANSPORTER"/>
    <property type="match status" value="1"/>
</dbReference>
<evidence type="ECO:0000256" key="1">
    <source>
        <dbReference type="ARBA" id="ARBA00004196"/>
    </source>
</evidence>
<keyword evidence="7" id="KW-1185">Reference proteome</keyword>
<dbReference type="AlphaFoldDB" id="A0AAF0CGG9"/>
<dbReference type="KEGG" id="slom:PXH66_14795"/>
<dbReference type="InterPro" id="IPR000914">
    <property type="entry name" value="SBP_5_dom"/>
</dbReference>
<dbReference type="PROSITE" id="PS51257">
    <property type="entry name" value="PROKAR_LIPOPROTEIN"/>
    <property type="match status" value="1"/>
</dbReference>
<dbReference type="FunFam" id="3.90.76.10:FF:000001">
    <property type="entry name" value="Oligopeptide ABC transporter substrate-binding protein"/>
    <property type="match status" value="1"/>
</dbReference>
<dbReference type="GO" id="GO:0043190">
    <property type="term" value="C:ATP-binding cassette (ABC) transporter complex"/>
    <property type="evidence" value="ECO:0007669"/>
    <property type="project" value="InterPro"/>
</dbReference>
<dbReference type="CDD" id="cd08504">
    <property type="entry name" value="PBP2_OppA"/>
    <property type="match status" value="1"/>
</dbReference>
<sequence>MRKTSLLSLGLIAGLVALTSGCGNRETSVESGNRDQILHVGNLSEPTDLDPHIINSLQDFNIVLALFEGLTQYDPKDSHATPGVATHWEASDDVKTWVFHLRPDAKWSNGDPVTAFDFVYAYRRMLSPGLASEYAYMLFCLEGSEAFVSGKSTDFSTVGAKALDAHTLELKLSYPVPYLADLVAHASWYPVHQATIETYGAMDQRGSRWTRPGNLVGNGPFTLTEWKPNQVIRVTKSATYWDAAVVRLNEIRFYPIESTASEEAAFRSGQLHVTTGIPIDKIAVYKNDPELSKFLSQETQLATYFYRFNTQKPPLDDVRVRRALSLAIDREQIVNKVTLGGQLPARNLTPPQTAGYTAGDLLTGDVAEAQRLLAEAGFPGGEGFPRLEILFNTNDGHRRIAEAIQQMWRVNLGVDIGLYNQESKVQSDSMRNGDYEIARYAWIGDYLDASTFLELMLSDSGNNQTGWANADYDRLVNEARYVLDPAQRFTLYREAERILMAESPIAPIYFYVNSSLQVPELKGWYGNLIDIHPYKHVHLEAAP</sequence>
<dbReference type="PIRSF" id="PIRSF002741">
    <property type="entry name" value="MppA"/>
    <property type="match status" value="1"/>
</dbReference>
<dbReference type="SUPFAM" id="SSF53850">
    <property type="entry name" value="Periplasmic binding protein-like II"/>
    <property type="match status" value="1"/>
</dbReference>
<evidence type="ECO:0000256" key="2">
    <source>
        <dbReference type="ARBA" id="ARBA00005695"/>
    </source>
</evidence>
<organism evidence="6 7">
    <name type="scientific">Synoicihabitans lomoniglobus</name>
    <dbReference type="NCBI Taxonomy" id="2909285"/>
    <lineage>
        <taxon>Bacteria</taxon>
        <taxon>Pseudomonadati</taxon>
        <taxon>Verrucomicrobiota</taxon>
        <taxon>Opitutia</taxon>
        <taxon>Opitutales</taxon>
        <taxon>Opitutaceae</taxon>
        <taxon>Synoicihabitans</taxon>
    </lineage>
</organism>
<comment type="subcellular location">
    <subcellularLocation>
        <location evidence="1">Cell envelope</location>
    </subcellularLocation>
</comment>
<gene>
    <name evidence="6" type="ORF">PXH66_14795</name>
</gene>
<keyword evidence="4" id="KW-0732">Signal</keyword>
<dbReference type="RefSeq" id="WP_330929810.1">
    <property type="nucleotide sequence ID" value="NZ_CP119075.1"/>
</dbReference>
<evidence type="ECO:0000259" key="5">
    <source>
        <dbReference type="Pfam" id="PF00496"/>
    </source>
</evidence>
<proteinExistence type="inferred from homology"/>
<dbReference type="Gene3D" id="3.40.190.10">
    <property type="entry name" value="Periplasmic binding protein-like II"/>
    <property type="match status" value="1"/>
</dbReference>
<dbReference type="InterPro" id="IPR030678">
    <property type="entry name" value="Peptide/Ni-bd"/>
</dbReference>
<dbReference type="FunFam" id="3.10.105.10:FF:000001">
    <property type="entry name" value="Oligopeptide ABC transporter, oligopeptide-binding protein"/>
    <property type="match status" value="1"/>
</dbReference>
<dbReference type="InterPro" id="IPR039424">
    <property type="entry name" value="SBP_5"/>
</dbReference>
<keyword evidence="3" id="KW-0813">Transport</keyword>
<feature type="domain" description="Solute-binding protein family 5" evidence="5">
    <location>
        <begin position="81"/>
        <end position="463"/>
    </location>
</feature>
<accession>A0AAF0CGG9</accession>
<protein>
    <submittedName>
        <fullName evidence="6">Peptide ABC transporter substrate-binding protein</fullName>
    </submittedName>
</protein>
<dbReference type="GO" id="GO:0015833">
    <property type="term" value="P:peptide transport"/>
    <property type="evidence" value="ECO:0007669"/>
    <property type="project" value="TreeGrafter"/>
</dbReference>
<dbReference type="GO" id="GO:1904680">
    <property type="term" value="F:peptide transmembrane transporter activity"/>
    <property type="evidence" value="ECO:0007669"/>
    <property type="project" value="TreeGrafter"/>
</dbReference>
<evidence type="ECO:0000256" key="4">
    <source>
        <dbReference type="ARBA" id="ARBA00022729"/>
    </source>
</evidence>
<dbReference type="Pfam" id="PF00496">
    <property type="entry name" value="SBP_bac_5"/>
    <property type="match status" value="1"/>
</dbReference>
<dbReference type="Gene3D" id="3.10.105.10">
    <property type="entry name" value="Dipeptide-binding Protein, Domain 3"/>
    <property type="match status" value="1"/>
</dbReference>
<dbReference type="Proteomes" id="UP001218638">
    <property type="component" value="Chromosome"/>
</dbReference>
<name>A0AAF0CGG9_9BACT</name>
<comment type="similarity">
    <text evidence="2">Belongs to the bacterial solute-binding protein 5 family.</text>
</comment>